<sequence length="155" mass="17230">MNETEVRSKEQKIEEQLSNAVTILKEEQKSCVILSEDGAVRCSDAIGIKPLMVELRADRKAFQGSVIADKVVGKAAALLAVLGEVQAVFGRVMSEGAVSIFEKHQIPYQFETLVPYIENRTKDGMCPMEETVQLVEDPEEAFEALEKTIARLMKK</sequence>
<dbReference type="InterPro" id="IPR015067">
    <property type="entry name" value="DUF1893_TM1506-like"/>
</dbReference>
<reference evidence="2 3" key="2">
    <citation type="submission" date="2019-03" db="EMBL/GenBank/DDBJ databases">
        <title>Genomic Encyclopedia of Type Strains, Phase IV (KMG-IV): sequencing the most valuable type-strain genomes for metagenomic binning, comparative biology and taxonomic classification.</title>
        <authorList>
            <person name="Goeker M."/>
        </authorList>
    </citation>
    <scope>NUCLEOTIDE SEQUENCE [LARGE SCALE GENOMIC DNA]</scope>
    <source>
        <strain evidence="2 3">DSM 103426</strain>
    </source>
</reference>
<dbReference type="Gene3D" id="3.40.140.30">
    <property type="entry name" value="Hypothetical protein TM1506"/>
    <property type="match status" value="1"/>
</dbReference>
<dbReference type="Proteomes" id="UP000294613">
    <property type="component" value="Unassembled WGS sequence"/>
</dbReference>
<dbReference type="InterPro" id="IPR016193">
    <property type="entry name" value="Cytidine_deaminase-like"/>
</dbReference>
<dbReference type="RefSeq" id="WP_016440587.1">
    <property type="nucleotide sequence ID" value="NZ_BHEO01000008.1"/>
</dbReference>
<comment type="caution">
    <text evidence="2">The sequence shown here is derived from an EMBL/GenBank/DDBJ whole genome shotgun (WGS) entry which is preliminary data.</text>
</comment>
<organism evidence="2 3">
    <name type="scientific">Faecalimonas umbilicata</name>
    <dbReference type="NCBI Taxonomy" id="1912855"/>
    <lineage>
        <taxon>Bacteria</taxon>
        <taxon>Bacillati</taxon>
        <taxon>Bacillota</taxon>
        <taxon>Clostridia</taxon>
        <taxon>Lachnospirales</taxon>
        <taxon>Lachnospiraceae</taxon>
        <taxon>Faecalimonas</taxon>
    </lineage>
</organism>
<dbReference type="AlphaFoldDB" id="A0A4R3JQW2"/>
<protein>
    <submittedName>
        <fullName evidence="2">Uncharacterized protein DUF1893</fullName>
    </submittedName>
</protein>
<name>A0A4R3JQW2_9FIRM</name>
<evidence type="ECO:0000313" key="2">
    <source>
        <dbReference type="EMBL" id="TCS69325.1"/>
    </source>
</evidence>
<dbReference type="Pfam" id="PF08973">
    <property type="entry name" value="TM1506"/>
    <property type="match status" value="1"/>
</dbReference>
<dbReference type="SUPFAM" id="SSF53927">
    <property type="entry name" value="Cytidine deaminase-like"/>
    <property type="match status" value="1"/>
</dbReference>
<dbReference type="EMBL" id="SLZV01000004">
    <property type="protein sequence ID" value="TCS69325.1"/>
    <property type="molecule type" value="Genomic_DNA"/>
</dbReference>
<gene>
    <name evidence="2" type="ORF">EDD74_10480</name>
    <name evidence="1" type="ORF">FAEUMB_28180</name>
</gene>
<evidence type="ECO:0000313" key="1">
    <source>
        <dbReference type="EMBL" id="GBU06277.1"/>
    </source>
</evidence>
<dbReference type="EMBL" id="BHEO01000008">
    <property type="protein sequence ID" value="GBU06277.1"/>
    <property type="molecule type" value="Genomic_DNA"/>
</dbReference>
<evidence type="ECO:0000313" key="4">
    <source>
        <dbReference type="Proteomes" id="UP000702954"/>
    </source>
</evidence>
<dbReference type="GO" id="GO:0003824">
    <property type="term" value="F:catalytic activity"/>
    <property type="evidence" value="ECO:0007669"/>
    <property type="project" value="InterPro"/>
</dbReference>
<proteinExistence type="predicted"/>
<evidence type="ECO:0000313" key="3">
    <source>
        <dbReference type="Proteomes" id="UP000294613"/>
    </source>
</evidence>
<accession>A0A4R3JQW2</accession>
<keyword evidence="4" id="KW-1185">Reference proteome</keyword>
<reference evidence="1 4" key="1">
    <citation type="journal article" date="2018" name="Int. J. Syst. Evol. Microbiol.">
        <title>Draft Genome Sequence of Faecalimonas umbilicata JCM 30896T, an Acetate-Producing Bacterium Isolated from Human Feces.</title>
        <authorList>
            <person name="Sakamoto M."/>
            <person name="Ikeyama N."/>
            <person name="Yuki M."/>
            <person name="Ohkuma M."/>
        </authorList>
    </citation>
    <scope>NUCLEOTIDE SEQUENCE [LARGE SCALE GENOMIC DNA]</scope>
    <source>
        <strain evidence="1 4">EGH7</strain>
    </source>
</reference>
<dbReference type="InterPro" id="IPR037081">
    <property type="entry name" value="Hyp_TM1506"/>
</dbReference>
<dbReference type="Proteomes" id="UP000702954">
    <property type="component" value="Unassembled WGS sequence"/>
</dbReference>